<dbReference type="SUPFAM" id="SSF51695">
    <property type="entry name" value="PLC-like phosphodiesterases"/>
    <property type="match status" value="1"/>
</dbReference>
<evidence type="ECO:0000313" key="13">
    <source>
        <dbReference type="Proteomes" id="UP000887575"/>
    </source>
</evidence>
<keyword evidence="3" id="KW-0963">Cytoplasm</keyword>
<accession>A0AAF3FLR8</accession>
<evidence type="ECO:0000256" key="5">
    <source>
        <dbReference type="ARBA" id="ARBA00023098"/>
    </source>
</evidence>
<dbReference type="Pfam" id="PF00387">
    <property type="entry name" value="PI-PLC-Y"/>
    <property type="match status" value="1"/>
</dbReference>
<evidence type="ECO:0000256" key="7">
    <source>
        <dbReference type="ARBA" id="ARBA00023674"/>
    </source>
</evidence>
<feature type="domain" description="EF-hand" evidence="12">
    <location>
        <begin position="164"/>
        <end position="199"/>
    </location>
</feature>
<dbReference type="PROSITE" id="PS50222">
    <property type="entry name" value="EF_HAND_2"/>
    <property type="match status" value="1"/>
</dbReference>
<feature type="domain" description="C2" evidence="10">
    <location>
        <begin position="615"/>
        <end position="739"/>
    </location>
</feature>
<sequence length="761" mass="86614">MPPEINGTNGHHQTPAQAETERVEDEKARALEDIKSCEKGFSLKRIKHGSLRESNHVSIRERRLNYHSRYHFSFLPDRLKSVEISEILEVRPGYRTDNLHKAARKSQFQEAAPEETCFSVIFTHSKFLHKSVDFSAQSREIRDIWVNALTFLINAEKAQRAQFNEKLWLIEQFHRADVNKNGMLTFGETWELLKKLNLQLSEKYAKAVFNESDVLKKDGRLNEEEFLKFFNMLTERPDLAFVLRSYSESGVESWTAKELHRFLTEEQQFTDVNESKAASILETFEGVQQNGTHEKLMGIVGIRRLFQSRWGDILRPDHESVFQNMDHPLPHYFCNSSHNTYLIASQLKGEASIEGYILALRKGARLLELDVFSGDQGEPIITHKNTLITPLSLRHALRSIQRTAFETSPYPVILTIENHCGHAQQKVMAELFLEILGDQLYRPPPDADKHPLPSPNQLKRKFIIRGKRGVFAHHEEEDDDDKMNKHSRNMHQKKTVSSVVDETLSSLMALPSVKLSATSMYADCKNHPQNGSPSLVESKAFSLYDSGAPLAAYTADHFVKVFPKGLRQDSSNVHPVSLWNIGIQGVALNFQTSGEPVDLNVGKFRTNGNCGYVLKPQELIDGKDLRTLARPKMRIGIGIISAQYLPKPDTGKDIIDPYVSIQVFGVPRDEWKVKTKTIKDNGFNPVWNESFEHELVCPEMALIRFVVKDFDATSSNDFVGEFSLPVQSLRPGYSSMRLHTGYAHTLDTSATLFVRISVENL</sequence>
<dbReference type="Gene3D" id="2.30.29.30">
    <property type="entry name" value="Pleckstrin-homology domain (PH domain)/Phosphotyrosine-binding domain (PTB)"/>
    <property type="match status" value="1"/>
</dbReference>
<dbReference type="InterPro" id="IPR000909">
    <property type="entry name" value="PLipase_C_PInositol-sp_X_dom"/>
</dbReference>
<dbReference type="SUPFAM" id="SSF47473">
    <property type="entry name" value="EF-hand"/>
    <property type="match status" value="1"/>
</dbReference>
<dbReference type="FunFam" id="1.10.238.10:FF:000005">
    <property type="entry name" value="Phosphoinositide phospholipase C"/>
    <property type="match status" value="1"/>
</dbReference>
<feature type="domain" description="PI-PLC Y-box" evidence="11">
    <location>
        <begin position="534"/>
        <end position="619"/>
    </location>
</feature>
<dbReference type="Proteomes" id="UP000887575">
    <property type="component" value="Unassembled WGS sequence"/>
</dbReference>
<evidence type="ECO:0000313" key="14">
    <source>
        <dbReference type="WBParaSite" id="MBELARI_LOCUS8078"/>
    </source>
</evidence>
<dbReference type="InterPro" id="IPR039504">
    <property type="entry name" value="PLC-delta3_EF-hand"/>
</dbReference>
<evidence type="ECO:0000256" key="9">
    <source>
        <dbReference type="SAM" id="MobiDB-lite"/>
    </source>
</evidence>
<proteinExistence type="predicted"/>
<reference evidence="14" key="1">
    <citation type="submission" date="2024-02" db="UniProtKB">
        <authorList>
            <consortium name="WormBaseParasite"/>
        </authorList>
    </citation>
    <scope>IDENTIFICATION</scope>
</reference>
<evidence type="ECO:0000256" key="1">
    <source>
        <dbReference type="ARBA" id="ARBA00004496"/>
    </source>
</evidence>
<evidence type="ECO:0000259" key="11">
    <source>
        <dbReference type="PROSITE" id="PS50008"/>
    </source>
</evidence>
<dbReference type="WBParaSite" id="MBELARI_LOCUS8078">
    <property type="protein sequence ID" value="MBELARI_LOCUS8078"/>
    <property type="gene ID" value="MBELARI_LOCUS8078"/>
</dbReference>
<dbReference type="InterPro" id="IPR001192">
    <property type="entry name" value="PI-PLC_fam"/>
</dbReference>
<keyword evidence="13" id="KW-1185">Reference proteome</keyword>
<dbReference type="PROSITE" id="PS50004">
    <property type="entry name" value="C2"/>
    <property type="match status" value="1"/>
</dbReference>
<feature type="region of interest" description="Disordered" evidence="9">
    <location>
        <begin position="474"/>
        <end position="493"/>
    </location>
</feature>
<dbReference type="Pfam" id="PF00388">
    <property type="entry name" value="PI-PLC-X"/>
    <property type="match status" value="1"/>
</dbReference>
<dbReference type="GO" id="GO:0004435">
    <property type="term" value="F:phosphatidylinositol-4,5-bisphosphate phospholipase C activity"/>
    <property type="evidence" value="ECO:0007669"/>
    <property type="project" value="UniProtKB-EC"/>
</dbReference>
<dbReference type="PANTHER" id="PTHR10336">
    <property type="entry name" value="PHOSPHOINOSITIDE-SPECIFIC PHOSPHOLIPASE C FAMILY PROTEIN"/>
    <property type="match status" value="1"/>
</dbReference>
<name>A0AAF3FLR8_9BILA</name>
<dbReference type="InterPro" id="IPR017946">
    <property type="entry name" value="PLC-like_Pdiesterase_TIM-brl"/>
</dbReference>
<dbReference type="InterPro" id="IPR035892">
    <property type="entry name" value="C2_domain_sf"/>
</dbReference>
<dbReference type="PROSITE" id="PS50007">
    <property type="entry name" value="PIPLC_X_DOMAIN"/>
    <property type="match status" value="1"/>
</dbReference>
<dbReference type="InterPro" id="IPR000008">
    <property type="entry name" value="C2_dom"/>
</dbReference>
<dbReference type="InterPro" id="IPR011992">
    <property type="entry name" value="EF-hand-dom_pair"/>
</dbReference>
<evidence type="ECO:0000259" key="12">
    <source>
        <dbReference type="PROSITE" id="PS50222"/>
    </source>
</evidence>
<dbReference type="CDD" id="cd00275">
    <property type="entry name" value="C2_PLC_like"/>
    <property type="match status" value="1"/>
</dbReference>
<dbReference type="Pfam" id="PF14788">
    <property type="entry name" value="EF-hand_10"/>
    <property type="match status" value="1"/>
</dbReference>
<evidence type="ECO:0000256" key="6">
    <source>
        <dbReference type="ARBA" id="ARBA00023224"/>
    </source>
</evidence>
<evidence type="ECO:0000259" key="10">
    <source>
        <dbReference type="PROSITE" id="PS50004"/>
    </source>
</evidence>
<dbReference type="CDD" id="cd16202">
    <property type="entry name" value="EFh_PI-PLCdelta"/>
    <property type="match status" value="1"/>
</dbReference>
<dbReference type="GO" id="GO:0035556">
    <property type="term" value="P:intracellular signal transduction"/>
    <property type="evidence" value="ECO:0007669"/>
    <property type="project" value="InterPro"/>
</dbReference>
<dbReference type="GO" id="GO:0005509">
    <property type="term" value="F:calcium ion binding"/>
    <property type="evidence" value="ECO:0007669"/>
    <property type="project" value="InterPro"/>
</dbReference>
<comment type="subcellular location">
    <subcellularLocation>
        <location evidence="1">Cytoplasm</location>
    </subcellularLocation>
</comment>
<evidence type="ECO:0000256" key="3">
    <source>
        <dbReference type="ARBA" id="ARBA00022490"/>
    </source>
</evidence>
<dbReference type="InterPro" id="IPR002048">
    <property type="entry name" value="EF_hand_dom"/>
</dbReference>
<keyword evidence="8" id="KW-0378">Hydrolase</keyword>
<dbReference type="SUPFAM" id="SSF50729">
    <property type="entry name" value="PH domain-like"/>
    <property type="match status" value="1"/>
</dbReference>
<keyword evidence="6" id="KW-0807">Transducer</keyword>
<dbReference type="SMART" id="SM00239">
    <property type="entry name" value="C2"/>
    <property type="match status" value="1"/>
</dbReference>
<dbReference type="Pfam" id="PF00168">
    <property type="entry name" value="C2"/>
    <property type="match status" value="1"/>
</dbReference>
<dbReference type="PRINTS" id="PR00390">
    <property type="entry name" value="PHPHLIPASEC"/>
</dbReference>
<dbReference type="SMART" id="SM00149">
    <property type="entry name" value="PLCYc"/>
    <property type="match status" value="1"/>
</dbReference>
<keyword evidence="4 8" id="KW-0442">Lipid degradation</keyword>
<dbReference type="InterPro" id="IPR001711">
    <property type="entry name" value="PLipase_C_Pinositol-sp_Y"/>
</dbReference>
<evidence type="ECO:0000256" key="2">
    <source>
        <dbReference type="ARBA" id="ARBA00012368"/>
    </source>
</evidence>
<dbReference type="GO" id="GO:0016042">
    <property type="term" value="P:lipid catabolic process"/>
    <property type="evidence" value="ECO:0007669"/>
    <property type="project" value="UniProtKB-KW"/>
</dbReference>
<dbReference type="PANTHER" id="PTHR10336:SF209">
    <property type="entry name" value="PHOSPHOINOSITIDE PHOSPHOLIPASE C"/>
    <property type="match status" value="1"/>
</dbReference>
<feature type="region of interest" description="Disordered" evidence="9">
    <location>
        <begin position="1"/>
        <end position="23"/>
    </location>
</feature>
<dbReference type="SMART" id="SM00148">
    <property type="entry name" value="PLCXc"/>
    <property type="match status" value="1"/>
</dbReference>
<dbReference type="Gene3D" id="3.20.20.190">
    <property type="entry name" value="Phosphatidylinositol (PI) phosphodiesterase"/>
    <property type="match status" value="1"/>
</dbReference>
<dbReference type="EC" id="3.1.4.11" evidence="2 8"/>
<protein>
    <recommendedName>
        <fullName evidence="2 8">Phosphoinositide phospholipase C</fullName>
        <ecNumber evidence="2 8">3.1.4.11</ecNumber>
    </recommendedName>
</protein>
<dbReference type="PROSITE" id="PS50008">
    <property type="entry name" value="PIPLC_Y_DOMAIN"/>
    <property type="match status" value="1"/>
</dbReference>
<dbReference type="GO" id="GO:0005886">
    <property type="term" value="C:plasma membrane"/>
    <property type="evidence" value="ECO:0007669"/>
    <property type="project" value="TreeGrafter"/>
</dbReference>
<evidence type="ECO:0000256" key="8">
    <source>
        <dbReference type="RuleBase" id="RU361133"/>
    </source>
</evidence>
<feature type="compositionally biased region" description="Polar residues" evidence="9">
    <location>
        <begin position="1"/>
        <end position="17"/>
    </location>
</feature>
<organism evidence="13 14">
    <name type="scientific">Mesorhabditis belari</name>
    <dbReference type="NCBI Taxonomy" id="2138241"/>
    <lineage>
        <taxon>Eukaryota</taxon>
        <taxon>Metazoa</taxon>
        <taxon>Ecdysozoa</taxon>
        <taxon>Nematoda</taxon>
        <taxon>Chromadorea</taxon>
        <taxon>Rhabditida</taxon>
        <taxon>Rhabditina</taxon>
        <taxon>Rhabditomorpha</taxon>
        <taxon>Rhabditoidea</taxon>
        <taxon>Rhabditidae</taxon>
        <taxon>Mesorhabditinae</taxon>
        <taxon>Mesorhabditis</taxon>
    </lineage>
</organism>
<dbReference type="SUPFAM" id="SSF49562">
    <property type="entry name" value="C2 domain (Calcium/lipid-binding domain, CaLB)"/>
    <property type="match status" value="1"/>
</dbReference>
<dbReference type="CDD" id="cd08558">
    <property type="entry name" value="PI-PLCc_eukaryota"/>
    <property type="match status" value="1"/>
</dbReference>
<keyword evidence="5 8" id="KW-0443">Lipid metabolism</keyword>
<dbReference type="AlphaFoldDB" id="A0AAF3FLR8"/>
<dbReference type="InterPro" id="IPR011993">
    <property type="entry name" value="PH-like_dom_sf"/>
</dbReference>
<dbReference type="GO" id="GO:0005737">
    <property type="term" value="C:cytoplasm"/>
    <property type="evidence" value="ECO:0007669"/>
    <property type="project" value="UniProtKB-SubCell"/>
</dbReference>
<dbReference type="Gene3D" id="2.60.40.150">
    <property type="entry name" value="C2 domain"/>
    <property type="match status" value="1"/>
</dbReference>
<evidence type="ECO:0000256" key="4">
    <source>
        <dbReference type="ARBA" id="ARBA00022963"/>
    </source>
</evidence>
<dbReference type="Gene3D" id="1.10.238.10">
    <property type="entry name" value="EF-hand"/>
    <property type="match status" value="2"/>
</dbReference>
<comment type="catalytic activity">
    <reaction evidence="7">
        <text>a 1,2-diacyl-sn-glycero-3-phospho-(1D-myo-inositol-4,5-bisphosphate) + H2O = 1D-myo-inositol 1,4,5-trisphosphate + a 1,2-diacyl-sn-glycerol + H(+)</text>
        <dbReference type="Rhea" id="RHEA:33179"/>
        <dbReference type="ChEBI" id="CHEBI:15377"/>
        <dbReference type="ChEBI" id="CHEBI:15378"/>
        <dbReference type="ChEBI" id="CHEBI:17815"/>
        <dbReference type="ChEBI" id="CHEBI:58456"/>
        <dbReference type="ChEBI" id="CHEBI:203600"/>
        <dbReference type="EC" id="3.1.4.11"/>
    </reaction>
    <physiologicalReaction direction="left-to-right" evidence="7">
        <dbReference type="Rhea" id="RHEA:33180"/>
    </physiologicalReaction>
</comment>